<dbReference type="GO" id="GO:0006313">
    <property type="term" value="P:DNA transposition"/>
    <property type="evidence" value="ECO:0007669"/>
    <property type="project" value="InterPro"/>
</dbReference>
<dbReference type="SMART" id="SM01321">
    <property type="entry name" value="Y1_Tnp"/>
    <property type="match status" value="1"/>
</dbReference>
<evidence type="ECO:0000259" key="1">
    <source>
        <dbReference type="SMART" id="SM01321"/>
    </source>
</evidence>
<dbReference type="SUPFAM" id="SSF143422">
    <property type="entry name" value="Transposase IS200-like"/>
    <property type="match status" value="1"/>
</dbReference>
<accession>A0A1K1QW15</accession>
<reference evidence="2 3" key="1">
    <citation type="submission" date="2016-11" db="EMBL/GenBank/DDBJ databases">
        <authorList>
            <person name="Jaros S."/>
            <person name="Januszkiewicz K."/>
            <person name="Wedrychowicz H."/>
        </authorList>
    </citation>
    <scope>NUCLEOTIDE SEQUENCE [LARGE SCALE GENOMIC DNA]</scope>
    <source>
        <strain evidence="2 3">CGMCC 1.12145</strain>
    </source>
</reference>
<evidence type="ECO:0000313" key="3">
    <source>
        <dbReference type="Proteomes" id="UP000182248"/>
    </source>
</evidence>
<dbReference type="AlphaFoldDB" id="A0A1K1QW15"/>
<protein>
    <submittedName>
        <fullName evidence="2">REP element-mobilizing transposase RayT</fullName>
    </submittedName>
</protein>
<dbReference type="NCBIfam" id="NF047646">
    <property type="entry name" value="REP_Tyr_transpos"/>
    <property type="match status" value="1"/>
</dbReference>
<dbReference type="GO" id="GO:0004803">
    <property type="term" value="F:transposase activity"/>
    <property type="evidence" value="ECO:0007669"/>
    <property type="project" value="InterPro"/>
</dbReference>
<proteinExistence type="predicted"/>
<name>A0A1K1QW15_9FLAO</name>
<sequence>MPEGYSIRDASKPHFITLTVVDWIDVFTRKVYKDCILDSLRFCMVNKGMLLYGYVLMSNHLHMVVQSEAGDLSGLLRDFKKFTAKTILEKIQTVPESRREWMLERFARAASTHSRNKTYQFWQYGNHSEEVYSEKFLWSKLDYLHLNPVRTGIVERAGDYLYSSAGNYICIFRLKRTPIPLESGQSFRINTDTRSVSKRTVIPF</sequence>
<dbReference type="InterPro" id="IPR036515">
    <property type="entry name" value="Transposase_17_sf"/>
</dbReference>
<dbReference type="PANTHER" id="PTHR36966:SF1">
    <property type="entry name" value="REP-ASSOCIATED TYROSINE TRANSPOSASE"/>
    <property type="match status" value="1"/>
</dbReference>
<dbReference type="Gene3D" id="3.30.70.1290">
    <property type="entry name" value="Transposase IS200-like"/>
    <property type="match status" value="1"/>
</dbReference>
<evidence type="ECO:0000313" key="2">
    <source>
        <dbReference type="EMBL" id="SFW63865.1"/>
    </source>
</evidence>
<dbReference type="GO" id="GO:0043565">
    <property type="term" value="F:sequence-specific DNA binding"/>
    <property type="evidence" value="ECO:0007669"/>
    <property type="project" value="TreeGrafter"/>
</dbReference>
<dbReference type="RefSeq" id="WP_072318097.1">
    <property type="nucleotide sequence ID" value="NZ_FPJE01000016.1"/>
</dbReference>
<dbReference type="InterPro" id="IPR052715">
    <property type="entry name" value="RAYT_transposase"/>
</dbReference>
<gene>
    <name evidence="2" type="ORF">SAMN02927921_02892</name>
</gene>
<dbReference type="InterPro" id="IPR002686">
    <property type="entry name" value="Transposase_17"/>
</dbReference>
<dbReference type="STRING" id="1150368.SAMN02927921_02892"/>
<dbReference type="PANTHER" id="PTHR36966">
    <property type="entry name" value="REP-ASSOCIATED TYROSINE TRANSPOSASE"/>
    <property type="match status" value="1"/>
</dbReference>
<keyword evidence="3" id="KW-1185">Reference proteome</keyword>
<dbReference type="Proteomes" id="UP000182248">
    <property type="component" value="Unassembled WGS sequence"/>
</dbReference>
<dbReference type="EMBL" id="FPJE01000016">
    <property type="protein sequence ID" value="SFW63865.1"/>
    <property type="molecule type" value="Genomic_DNA"/>
</dbReference>
<organism evidence="2 3">
    <name type="scientific">Sinomicrobium oceani</name>
    <dbReference type="NCBI Taxonomy" id="1150368"/>
    <lineage>
        <taxon>Bacteria</taxon>
        <taxon>Pseudomonadati</taxon>
        <taxon>Bacteroidota</taxon>
        <taxon>Flavobacteriia</taxon>
        <taxon>Flavobacteriales</taxon>
        <taxon>Flavobacteriaceae</taxon>
        <taxon>Sinomicrobium</taxon>
    </lineage>
</organism>
<dbReference type="OrthoDB" id="9788881at2"/>
<feature type="domain" description="Transposase IS200-like" evidence="1">
    <location>
        <begin position="10"/>
        <end position="147"/>
    </location>
</feature>